<name>A0ACB8R8R5_9AGAM</name>
<accession>A0ACB8R8R5</accession>
<organism evidence="1 2">
    <name type="scientific">Auriscalpium vulgare</name>
    <dbReference type="NCBI Taxonomy" id="40419"/>
    <lineage>
        <taxon>Eukaryota</taxon>
        <taxon>Fungi</taxon>
        <taxon>Dikarya</taxon>
        <taxon>Basidiomycota</taxon>
        <taxon>Agaricomycotina</taxon>
        <taxon>Agaricomycetes</taxon>
        <taxon>Russulales</taxon>
        <taxon>Auriscalpiaceae</taxon>
        <taxon>Auriscalpium</taxon>
    </lineage>
</organism>
<proteinExistence type="predicted"/>
<reference evidence="1" key="2">
    <citation type="journal article" date="2022" name="New Phytol.">
        <title>Evolutionary transition to the ectomycorrhizal habit in the genomes of a hyperdiverse lineage of mushroom-forming fungi.</title>
        <authorList>
            <person name="Looney B."/>
            <person name="Miyauchi S."/>
            <person name="Morin E."/>
            <person name="Drula E."/>
            <person name="Courty P.E."/>
            <person name="Kohler A."/>
            <person name="Kuo A."/>
            <person name="LaButti K."/>
            <person name="Pangilinan J."/>
            <person name="Lipzen A."/>
            <person name="Riley R."/>
            <person name="Andreopoulos W."/>
            <person name="He G."/>
            <person name="Johnson J."/>
            <person name="Nolan M."/>
            <person name="Tritt A."/>
            <person name="Barry K.W."/>
            <person name="Grigoriev I.V."/>
            <person name="Nagy L.G."/>
            <person name="Hibbett D."/>
            <person name="Henrissat B."/>
            <person name="Matheny P.B."/>
            <person name="Labbe J."/>
            <person name="Martin F.M."/>
        </authorList>
    </citation>
    <scope>NUCLEOTIDE SEQUENCE</scope>
    <source>
        <strain evidence="1">FP105234-sp</strain>
    </source>
</reference>
<evidence type="ECO:0000313" key="2">
    <source>
        <dbReference type="Proteomes" id="UP000814033"/>
    </source>
</evidence>
<protein>
    <submittedName>
        <fullName evidence="1">Uncharacterized protein</fullName>
    </submittedName>
</protein>
<dbReference type="EMBL" id="MU276198">
    <property type="protein sequence ID" value="KAI0040408.1"/>
    <property type="molecule type" value="Genomic_DNA"/>
</dbReference>
<keyword evidence="2" id="KW-1185">Reference proteome</keyword>
<sequence>YKPVDRKVRPVPTYMPNPSAQQFKPIPLPTLEPLPTRPPPLSSFVPTERMTQERFDLLLATIEPDFLSEDEVALLGVVVARREHAFAFEYAEKGIFKQEYYPDYEIPTIEHVPWQRAPIRVPKALEEVVRQEIREQEASGRFEPT</sequence>
<feature type="non-terminal residue" evidence="1">
    <location>
        <position position="1"/>
    </location>
</feature>
<evidence type="ECO:0000313" key="1">
    <source>
        <dbReference type="EMBL" id="KAI0040408.1"/>
    </source>
</evidence>
<reference evidence="1" key="1">
    <citation type="submission" date="2021-02" db="EMBL/GenBank/DDBJ databases">
        <authorList>
            <consortium name="DOE Joint Genome Institute"/>
            <person name="Ahrendt S."/>
            <person name="Looney B.P."/>
            <person name="Miyauchi S."/>
            <person name="Morin E."/>
            <person name="Drula E."/>
            <person name="Courty P.E."/>
            <person name="Chicoki N."/>
            <person name="Fauchery L."/>
            <person name="Kohler A."/>
            <person name="Kuo A."/>
            <person name="Labutti K."/>
            <person name="Pangilinan J."/>
            <person name="Lipzen A."/>
            <person name="Riley R."/>
            <person name="Andreopoulos W."/>
            <person name="He G."/>
            <person name="Johnson J."/>
            <person name="Barry K.W."/>
            <person name="Grigoriev I.V."/>
            <person name="Nagy L."/>
            <person name="Hibbett D."/>
            <person name="Henrissat B."/>
            <person name="Matheny P.B."/>
            <person name="Labbe J."/>
            <person name="Martin F."/>
        </authorList>
    </citation>
    <scope>NUCLEOTIDE SEQUENCE</scope>
    <source>
        <strain evidence="1">FP105234-sp</strain>
    </source>
</reference>
<dbReference type="Proteomes" id="UP000814033">
    <property type="component" value="Unassembled WGS sequence"/>
</dbReference>
<gene>
    <name evidence="1" type="ORF">FA95DRAFT_1479061</name>
</gene>
<feature type="non-terminal residue" evidence="1">
    <location>
        <position position="145"/>
    </location>
</feature>
<comment type="caution">
    <text evidence="1">The sequence shown here is derived from an EMBL/GenBank/DDBJ whole genome shotgun (WGS) entry which is preliminary data.</text>
</comment>